<evidence type="ECO:0000256" key="5">
    <source>
        <dbReference type="ARBA" id="ARBA00023235"/>
    </source>
</evidence>
<comment type="subcellular location">
    <subcellularLocation>
        <location evidence="6">Cytoplasm</location>
    </subcellularLocation>
</comment>
<dbReference type="STRING" id="588581.Cpap_2501"/>
<dbReference type="EC" id="5.4.2.7" evidence="6 7"/>
<feature type="binding site" evidence="6">
    <location>
        <position position="290"/>
    </location>
    <ligand>
        <name>Mn(2+)</name>
        <dbReference type="ChEBI" id="CHEBI:29035"/>
        <label>2</label>
    </ligand>
</feature>
<dbReference type="PIRSF" id="PIRSF001491">
    <property type="entry name" value="Ppentomutase"/>
    <property type="match status" value="1"/>
</dbReference>
<dbReference type="GO" id="GO:0005829">
    <property type="term" value="C:cytosol"/>
    <property type="evidence" value="ECO:0007669"/>
    <property type="project" value="TreeGrafter"/>
</dbReference>
<evidence type="ECO:0000259" key="8">
    <source>
        <dbReference type="Pfam" id="PF01676"/>
    </source>
</evidence>
<dbReference type="FunFam" id="3.30.70.1250:FF:000001">
    <property type="entry name" value="Phosphopentomutase"/>
    <property type="match status" value="1"/>
</dbReference>
<dbReference type="AlphaFoldDB" id="F1TBE5"/>
<evidence type="ECO:0000256" key="2">
    <source>
        <dbReference type="ARBA" id="ARBA00022490"/>
    </source>
</evidence>
<dbReference type="UniPathway" id="UPA00087">
    <property type="reaction ID" value="UER00173"/>
</dbReference>
<evidence type="ECO:0000313" key="10">
    <source>
        <dbReference type="Proteomes" id="UP000003860"/>
    </source>
</evidence>
<feature type="binding site" evidence="6">
    <location>
        <position position="338"/>
    </location>
    <ligand>
        <name>Mn(2+)</name>
        <dbReference type="ChEBI" id="CHEBI:29035"/>
        <label>2</label>
    </ligand>
</feature>
<dbReference type="InterPro" id="IPR017850">
    <property type="entry name" value="Alkaline_phosphatase_core_sf"/>
</dbReference>
<name>F1TBE5_9FIRM</name>
<dbReference type="InterPro" id="IPR006124">
    <property type="entry name" value="Metalloenzyme"/>
</dbReference>
<keyword evidence="3 6" id="KW-0479">Metal-binding</keyword>
<dbReference type="SUPFAM" id="SSF53649">
    <property type="entry name" value="Alkaline phosphatase-like"/>
    <property type="match status" value="1"/>
</dbReference>
<feature type="domain" description="Metalloenzyme" evidence="8">
    <location>
        <begin position="6"/>
        <end position="378"/>
    </location>
</feature>
<dbReference type="GO" id="GO:0030145">
    <property type="term" value="F:manganese ion binding"/>
    <property type="evidence" value="ECO:0007669"/>
    <property type="project" value="UniProtKB-UniRule"/>
</dbReference>
<dbReference type="Pfam" id="PF01676">
    <property type="entry name" value="Metalloenzyme"/>
    <property type="match status" value="1"/>
</dbReference>
<evidence type="ECO:0000256" key="6">
    <source>
        <dbReference type="HAMAP-Rule" id="MF_00740"/>
    </source>
</evidence>
<evidence type="ECO:0000256" key="3">
    <source>
        <dbReference type="ARBA" id="ARBA00022723"/>
    </source>
</evidence>
<dbReference type="OrthoDB" id="9769930at2"/>
<dbReference type="InterPro" id="IPR024052">
    <property type="entry name" value="Phosphopentomutase_DeoB_cap_sf"/>
</dbReference>
<dbReference type="GO" id="GO:0000287">
    <property type="term" value="F:magnesium ion binding"/>
    <property type="evidence" value="ECO:0007669"/>
    <property type="project" value="UniProtKB-UniRule"/>
</dbReference>
<dbReference type="GO" id="GO:0009117">
    <property type="term" value="P:nucleotide metabolic process"/>
    <property type="evidence" value="ECO:0007669"/>
    <property type="project" value="UniProtKB-UniRule"/>
</dbReference>
<dbReference type="SUPFAM" id="SSF143856">
    <property type="entry name" value="DeoB insert domain-like"/>
    <property type="match status" value="1"/>
</dbReference>
<dbReference type="CDD" id="cd16009">
    <property type="entry name" value="PPM"/>
    <property type="match status" value="1"/>
</dbReference>
<keyword evidence="4 6" id="KW-0464">Manganese</keyword>
<keyword evidence="10" id="KW-1185">Reference proteome</keyword>
<dbReference type="GO" id="GO:0006018">
    <property type="term" value="P:2-deoxyribose 1-phosphate catabolic process"/>
    <property type="evidence" value="ECO:0007669"/>
    <property type="project" value="UniProtKB-UniRule"/>
</dbReference>
<feature type="binding site" evidence="6">
    <location>
        <position position="326"/>
    </location>
    <ligand>
        <name>Mn(2+)</name>
        <dbReference type="ChEBI" id="CHEBI:29035"/>
        <label>1</label>
    </ligand>
</feature>
<dbReference type="Gene3D" id="3.30.70.1250">
    <property type="entry name" value="Phosphopentomutase"/>
    <property type="match status" value="1"/>
</dbReference>
<dbReference type="HAMAP" id="MF_00740">
    <property type="entry name" value="Phosphopentomut"/>
    <property type="match status" value="1"/>
</dbReference>
<dbReference type="Gene3D" id="3.40.720.10">
    <property type="entry name" value="Alkaline Phosphatase, subunit A"/>
    <property type="match status" value="1"/>
</dbReference>
<sequence length="393" mass="43358">MTNIDRVIMIVLDSVGIGELPDAGEYGDKGSNTLGNIVKVCNGINLPNLSRLGIGKIDGIDYISAPENVMGSYGRLEEVSKGKDTITGHWEIAGLQLEYPFPTYPDGFPKEVLEEFEKLTGRGVLANCAASGTEIIKEYGEEHMKTGKLIVYTSADSVFQIAAHEEIVPLEELYRICGMAREMLQGEHMVGRVIARPFIGEPGNFTRTPNRRDFSAEPTSDTLLDVLNKKGLDVVAVGKIEDIFSKKGVTVAEHTKNNMNGVDVTLKFMKQENNGLIFTNLVDFDMLFGHRNNPEGYKQALEEFDNRLPEILSAMKDSDILIITADHGCDPTTPSTDHSREHIPVIIYGKGIRENVNLGTRETFADIACTIAEVFNAENAFPGQSFLREIIKD</sequence>
<evidence type="ECO:0000256" key="4">
    <source>
        <dbReference type="ARBA" id="ARBA00023211"/>
    </source>
</evidence>
<dbReference type="eggNOG" id="COG1015">
    <property type="taxonomic scope" value="Bacteria"/>
</dbReference>
<comment type="similarity">
    <text evidence="1 6">Belongs to the phosphopentomutase family.</text>
</comment>
<accession>F1TBE5</accession>
<comment type="cofactor">
    <cofactor evidence="6">
        <name>Mn(2+)</name>
        <dbReference type="ChEBI" id="CHEBI:29035"/>
    </cofactor>
    <text evidence="6">Binds 2 manganese ions.</text>
</comment>
<comment type="catalytic activity">
    <reaction evidence="6">
        <text>2-deoxy-alpha-D-ribose 1-phosphate = 2-deoxy-D-ribose 5-phosphate</text>
        <dbReference type="Rhea" id="RHEA:27658"/>
        <dbReference type="ChEBI" id="CHEBI:57259"/>
        <dbReference type="ChEBI" id="CHEBI:62877"/>
        <dbReference type="EC" id="5.4.2.7"/>
    </reaction>
</comment>
<comment type="caution">
    <text evidence="9">The sequence shown here is derived from an EMBL/GenBank/DDBJ whole genome shotgun (WGS) entry which is preliminary data.</text>
</comment>
<dbReference type="NCBIfam" id="TIGR01696">
    <property type="entry name" value="deoB"/>
    <property type="match status" value="1"/>
</dbReference>
<keyword evidence="2 6" id="KW-0963">Cytoplasm</keyword>
<evidence type="ECO:0000313" key="9">
    <source>
        <dbReference type="EMBL" id="EGD48349.1"/>
    </source>
</evidence>
<dbReference type="PANTHER" id="PTHR21110:SF0">
    <property type="entry name" value="PHOSPHOPENTOMUTASE"/>
    <property type="match status" value="1"/>
</dbReference>
<keyword evidence="5 6" id="KW-0413">Isomerase</keyword>
<dbReference type="GO" id="GO:0006015">
    <property type="term" value="P:5-phosphoribose 1-diphosphate biosynthetic process"/>
    <property type="evidence" value="ECO:0007669"/>
    <property type="project" value="UniProtKB-UniPathway"/>
</dbReference>
<dbReference type="NCBIfam" id="NF003766">
    <property type="entry name" value="PRK05362.1"/>
    <property type="match status" value="1"/>
</dbReference>
<dbReference type="EMBL" id="ACXX02000004">
    <property type="protein sequence ID" value="EGD48349.1"/>
    <property type="molecule type" value="Genomic_DNA"/>
</dbReference>
<dbReference type="RefSeq" id="WP_004618480.1">
    <property type="nucleotide sequence ID" value="NZ_ACXX02000004.1"/>
</dbReference>
<comment type="catalytic activity">
    <reaction evidence="6">
        <text>alpha-D-ribose 1-phosphate = D-ribose 5-phosphate</text>
        <dbReference type="Rhea" id="RHEA:18793"/>
        <dbReference type="ChEBI" id="CHEBI:57720"/>
        <dbReference type="ChEBI" id="CHEBI:78346"/>
        <dbReference type="EC" id="5.4.2.7"/>
    </reaction>
</comment>
<dbReference type="GO" id="GO:0043094">
    <property type="term" value="P:metabolic compound salvage"/>
    <property type="evidence" value="ECO:0007669"/>
    <property type="project" value="UniProtKB-UniRule"/>
</dbReference>
<feature type="binding site" evidence="6">
    <location>
        <position position="327"/>
    </location>
    <ligand>
        <name>Mn(2+)</name>
        <dbReference type="ChEBI" id="CHEBI:29035"/>
        <label>1</label>
    </ligand>
</feature>
<dbReference type="Proteomes" id="UP000003860">
    <property type="component" value="Unassembled WGS sequence"/>
</dbReference>
<reference evidence="9" key="1">
    <citation type="submission" date="2009-07" db="EMBL/GenBank/DDBJ databases">
        <authorList>
            <consortium name="US DOE Joint Genome Institute (JGI-PGF)"/>
            <person name="Lucas S."/>
            <person name="Copeland A."/>
            <person name="Lapidus A."/>
            <person name="Glavina del Rio T."/>
            <person name="Tice H."/>
            <person name="Bruce D."/>
            <person name="Goodwin L."/>
            <person name="Pitluck S."/>
            <person name="Larimer F."/>
            <person name="Land M.L."/>
            <person name="Mouttaki H."/>
            <person name="He Z."/>
            <person name="Zhou J."/>
            <person name="Hemme C.L."/>
        </authorList>
    </citation>
    <scope>NUCLEOTIDE SEQUENCE</scope>
    <source>
        <strain evidence="9">DSM 2782</strain>
    </source>
</reference>
<feature type="binding site" evidence="6">
    <location>
        <position position="285"/>
    </location>
    <ligand>
        <name>Mn(2+)</name>
        <dbReference type="ChEBI" id="CHEBI:29035"/>
        <label>2</label>
    </ligand>
</feature>
<dbReference type="GO" id="GO:0008973">
    <property type="term" value="F:phosphopentomutase activity"/>
    <property type="evidence" value="ECO:0007669"/>
    <property type="project" value="UniProtKB-UniRule"/>
</dbReference>
<evidence type="ECO:0000256" key="7">
    <source>
        <dbReference type="NCBIfam" id="TIGR01696"/>
    </source>
</evidence>
<evidence type="ECO:0000256" key="1">
    <source>
        <dbReference type="ARBA" id="ARBA00010373"/>
    </source>
</evidence>
<reference evidence="9" key="2">
    <citation type="submission" date="2011-01" db="EMBL/GenBank/DDBJ databases">
        <title>The Non-contiguous Finished genome of Clostridium papyrosolvens.</title>
        <authorList>
            <person name="Lucas S."/>
            <person name="Copeland A."/>
            <person name="Lapidus A."/>
            <person name="Cheng J.-F."/>
            <person name="Goodwin L."/>
            <person name="Pitluck S."/>
            <person name="Misra M."/>
            <person name="Chertkov O."/>
            <person name="Detter J.C."/>
            <person name="Han C."/>
            <person name="Tapia R."/>
            <person name="Land M."/>
            <person name="Hauser L."/>
            <person name="Kyrpides N."/>
            <person name="Ivanova N."/>
            <person name="Pagani I."/>
            <person name="Mouttaki H."/>
            <person name="He Z."/>
            <person name="Zhou J."/>
            <person name="Hemme C.L."/>
            <person name="Woyke T."/>
        </authorList>
    </citation>
    <scope>NUCLEOTIDE SEQUENCE [LARGE SCALE GENOMIC DNA]</scope>
    <source>
        <strain evidence="9">DSM 2782</strain>
    </source>
</reference>
<comment type="pathway">
    <text evidence="6">Carbohydrate degradation; 2-deoxy-D-ribose 1-phosphate degradation; D-glyceraldehyde 3-phosphate and acetaldehyde from 2-deoxy-alpha-D-ribose 1-phosphate: step 1/2.</text>
</comment>
<protein>
    <recommendedName>
        <fullName evidence="6 7">Phosphopentomutase</fullName>
        <ecNumber evidence="6 7">5.4.2.7</ecNumber>
    </recommendedName>
    <alternativeName>
        <fullName evidence="6">Phosphodeoxyribomutase</fullName>
    </alternativeName>
</protein>
<dbReference type="PANTHER" id="PTHR21110">
    <property type="entry name" value="PHOSPHOPENTOMUTASE"/>
    <property type="match status" value="1"/>
</dbReference>
<comment type="function">
    <text evidence="6">Isomerase that catalyzes the conversion of deoxy-ribose 1-phosphate (dRib-1-P) and ribose 1-phosphate (Rib-1-P) to deoxy-ribose 5-phosphate (dRib-5-P) and ribose 5-phosphate (Rib-5-P), respectively.</text>
</comment>
<proteinExistence type="inferred from homology"/>
<feature type="binding site" evidence="6">
    <location>
        <position position="13"/>
    </location>
    <ligand>
        <name>Mn(2+)</name>
        <dbReference type="ChEBI" id="CHEBI:29035"/>
        <label>1</label>
    </ligand>
</feature>
<gene>
    <name evidence="6" type="primary">deoB</name>
    <name evidence="9" type="ORF">Cpap_2501</name>
</gene>
<organism evidence="9 10">
    <name type="scientific">Ruminiclostridium papyrosolvens DSM 2782</name>
    <dbReference type="NCBI Taxonomy" id="588581"/>
    <lineage>
        <taxon>Bacteria</taxon>
        <taxon>Bacillati</taxon>
        <taxon>Bacillota</taxon>
        <taxon>Clostridia</taxon>
        <taxon>Eubacteriales</taxon>
        <taxon>Oscillospiraceae</taxon>
        <taxon>Ruminiclostridium</taxon>
    </lineage>
</organism>
<dbReference type="InterPro" id="IPR010045">
    <property type="entry name" value="DeoB"/>
</dbReference>